<sequence>MKKTPPLHASPSPAYTPSRQTPLLLLRNTHSSPRVPQTAKPKTQLCQRNRRRRPWLSASPRPPPSLVPNLYGQTFSSRLSNSARCPVFVGDFGVRGFQLLRRCVAVVVLLSVEVICYAALLLFRAKKLLKQATLLNRSIIHQNCCSNHSGVGICWGRIEHCKVTHLHCGLFSSGPEKSTVVSLIERFYDRSSGQVLLDGNDVKSLKLKWLRQQKDY</sequence>
<dbReference type="Gene3D" id="3.40.50.300">
    <property type="entry name" value="P-loop containing nucleotide triphosphate hydrolases"/>
    <property type="match status" value="1"/>
</dbReference>
<organism evidence="3 4">
    <name type="scientific">Arachis hypogaea</name>
    <name type="common">Peanut</name>
    <dbReference type="NCBI Taxonomy" id="3818"/>
    <lineage>
        <taxon>Eukaryota</taxon>
        <taxon>Viridiplantae</taxon>
        <taxon>Streptophyta</taxon>
        <taxon>Embryophyta</taxon>
        <taxon>Tracheophyta</taxon>
        <taxon>Spermatophyta</taxon>
        <taxon>Magnoliopsida</taxon>
        <taxon>eudicotyledons</taxon>
        <taxon>Gunneridae</taxon>
        <taxon>Pentapetalae</taxon>
        <taxon>rosids</taxon>
        <taxon>fabids</taxon>
        <taxon>Fabales</taxon>
        <taxon>Fabaceae</taxon>
        <taxon>Papilionoideae</taxon>
        <taxon>50 kb inversion clade</taxon>
        <taxon>dalbergioids sensu lato</taxon>
        <taxon>Dalbergieae</taxon>
        <taxon>Pterocarpus clade</taxon>
        <taxon>Arachis</taxon>
    </lineage>
</organism>
<feature type="region of interest" description="Disordered" evidence="1">
    <location>
        <begin position="1"/>
        <end position="64"/>
    </location>
</feature>
<evidence type="ECO:0000313" key="3">
    <source>
        <dbReference type="EMBL" id="RYQ94865.1"/>
    </source>
</evidence>
<keyword evidence="2" id="KW-0812">Transmembrane</keyword>
<dbReference type="InterPro" id="IPR027417">
    <property type="entry name" value="P-loop_NTPase"/>
</dbReference>
<dbReference type="PANTHER" id="PTHR24222">
    <property type="entry name" value="ABC TRANSPORTER B FAMILY"/>
    <property type="match status" value="1"/>
</dbReference>
<proteinExistence type="predicted"/>
<evidence type="ECO:0000313" key="4">
    <source>
        <dbReference type="Proteomes" id="UP000289738"/>
    </source>
</evidence>
<dbReference type="Proteomes" id="UP000289738">
    <property type="component" value="Chromosome B08"/>
</dbReference>
<dbReference type="SUPFAM" id="SSF52540">
    <property type="entry name" value="P-loop containing nucleoside triphosphate hydrolases"/>
    <property type="match status" value="1"/>
</dbReference>
<protein>
    <recommendedName>
        <fullName evidence="5">ABC transporter domain-containing protein</fullName>
    </recommendedName>
</protein>
<dbReference type="PANTHER" id="PTHR24222:SF76">
    <property type="entry name" value="MYCOBACTIN IMPORT ATP-BINDING_PERMEASE PROTEIN IRTB"/>
    <property type="match status" value="1"/>
</dbReference>
<evidence type="ECO:0008006" key="5">
    <source>
        <dbReference type="Google" id="ProtNLM"/>
    </source>
</evidence>
<feature type="compositionally biased region" description="Polar residues" evidence="1">
    <location>
        <begin position="28"/>
        <end position="47"/>
    </location>
</feature>
<name>A0A444XYW4_ARAHY</name>
<dbReference type="EMBL" id="SDMP01000018">
    <property type="protein sequence ID" value="RYQ94865.1"/>
    <property type="molecule type" value="Genomic_DNA"/>
</dbReference>
<dbReference type="GO" id="GO:0005886">
    <property type="term" value="C:plasma membrane"/>
    <property type="evidence" value="ECO:0007669"/>
    <property type="project" value="TreeGrafter"/>
</dbReference>
<dbReference type="GO" id="GO:0042626">
    <property type="term" value="F:ATPase-coupled transmembrane transporter activity"/>
    <property type="evidence" value="ECO:0007669"/>
    <property type="project" value="TreeGrafter"/>
</dbReference>
<dbReference type="AlphaFoldDB" id="A0A444XYW4"/>
<evidence type="ECO:0000256" key="1">
    <source>
        <dbReference type="SAM" id="MobiDB-lite"/>
    </source>
</evidence>
<dbReference type="STRING" id="3818.A0A444XYW4"/>
<dbReference type="InterPro" id="IPR039421">
    <property type="entry name" value="Type_1_exporter"/>
</dbReference>
<accession>A0A444XYW4</accession>
<comment type="caution">
    <text evidence="3">The sequence shown here is derived from an EMBL/GenBank/DDBJ whole genome shotgun (WGS) entry which is preliminary data.</text>
</comment>
<evidence type="ECO:0000256" key="2">
    <source>
        <dbReference type="SAM" id="Phobius"/>
    </source>
</evidence>
<keyword evidence="2" id="KW-1133">Transmembrane helix</keyword>
<keyword evidence="2" id="KW-0472">Membrane</keyword>
<keyword evidence="4" id="KW-1185">Reference proteome</keyword>
<reference evidence="3 4" key="1">
    <citation type="submission" date="2019-01" db="EMBL/GenBank/DDBJ databases">
        <title>Sequencing of cultivated peanut Arachis hypogaea provides insights into genome evolution and oil improvement.</title>
        <authorList>
            <person name="Chen X."/>
        </authorList>
    </citation>
    <scope>NUCLEOTIDE SEQUENCE [LARGE SCALE GENOMIC DNA]</scope>
    <source>
        <strain evidence="4">cv. Fuhuasheng</strain>
        <tissue evidence="3">Leaves</tissue>
    </source>
</reference>
<gene>
    <name evidence="3" type="ORF">Ahy_B08g089819</name>
</gene>
<feature type="transmembrane region" description="Helical" evidence="2">
    <location>
        <begin position="99"/>
        <end position="123"/>
    </location>
</feature>